<protein>
    <recommendedName>
        <fullName evidence="3">Polymerase beta nucleotidyltransferase domain-containing protein</fullName>
    </recommendedName>
</protein>
<organism evidence="1 2">
    <name type="scientific">Candidatus Daviesbacteria bacterium GW2011_GWA2_38_24</name>
    <dbReference type="NCBI Taxonomy" id="1618422"/>
    <lineage>
        <taxon>Bacteria</taxon>
        <taxon>Candidatus Daviesiibacteriota</taxon>
    </lineage>
</organism>
<reference evidence="1 2" key="1">
    <citation type="journal article" date="2015" name="Nature">
        <title>rRNA introns, odd ribosomes, and small enigmatic genomes across a large radiation of phyla.</title>
        <authorList>
            <person name="Brown C.T."/>
            <person name="Hug L.A."/>
            <person name="Thomas B.C."/>
            <person name="Sharon I."/>
            <person name="Castelle C.J."/>
            <person name="Singh A."/>
            <person name="Wilkins M.J."/>
            <person name="Williams K.H."/>
            <person name="Banfield J.F."/>
        </authorList>
    </citation>
    <scope>NUCLEOTIDE SEQUENCE [LARGE SCALE GENOMIC DNA]</scope>
</reference>
<accession>A0A0G0MHT2</accession>
<evidence type="ECO:0000313" key="2">
    <source>
        <dbReference type="Proteomes" id="UP000034235"/>
    </source>
</evidence>
<evidence type="ECO:0000313" key="1">
    <source>
        <dbReference type="EMBL" id="KKQ64456.1"/>
    </source>
</evidence>
<sequence>MAVNNTQFTKIEIQIAKYLFKHYRGRYNARQLARILNINHAHANKLCNVLAGKKLLIKEEIGNSAFFSYEYGDKLAIKFMEYTLSLEEKEFPKWLSVLSHSMKKFRDYIEMGLIFGSSINTKDFNDIDVLLMYDAEKSKDIKKIKDEIRKSELVEKPIRYVDMAEKDILLNKEDKIFYSILSESLIFHNPEKYVEVIKKCRK</sequence>
<evidence type="ECO:0008006" key="3">
    <source>
        <dbReference type="Google" id="ProtNLM"/>
    </source>
</evidence>
<dbReference type="AlphaFoldDB" id="A0A0G0MHT2"/>
<proteinExistence type="predicted"/>
<dbReference type="EMBL" id="LBUP01000021">
    <property type="protein sequence ID" value="KKQ64456.1"/>
    <property type="molecule type" value="Genomic_DNA"/>
</dbReference>
<dbReference type="Proteomes" id="UP000034235">
    <property type="component" value="Unassembled WGS sequence"/>
</dbReference>
<comment type="caution">
    <text evidence="1">The sequence shown here is derived from an EMBL/GenBank/DDBJ whole genome shotgun (WGS) entry which is preliminary data.</text>
</comment>
<gene>
    <name evidence="1" type="ORF">US86_C0021G0006</name>
</gene>
<name>A0A0G0MHT2_9BACT</name>